<accession>A0A7X0JMS0</accession>
<keyword evidence="3 7" id="KW-0560">Oxidoreductase</keyword>
<dbReference type="EC" id="1.2.1.3" evidence="5"/>
<evidence type="ECO:0000313" key="10">
    <source>
        <dbReference type="Proteomes" id="UP000585437"/>
    </source>
</evidence>
<dbReference type="InterPro" id="IPR016162">
    <property type="entry name" value="Ald_DH_N"/>
</dbReference>
<comment type="similarity">
    <text evidence="1 7">Belongs to the aldehyde dehydrogenase family.</text>
</comment>
<dbReference type="Proteomes" id="UP000585437">
    <property type="component" value="Unassembled WGS sequence"/>
</dbReference>
<dbReference type="InterPro" id="IPR029510">
    <property type="entry name" value="Ald_DH_CS_GLU"/>
</dbReference>
<dbReference type="InterPro" id="IPR015590">
    <property type="entry name" value="Aldehyde_DH_dom"/>
</dbReference>
<gene>
    <name evidence="9" type="ORF">F4695_003853</name>
</gene>
<dbReference type="CDD" id="cd07130">
    <property type="entry name" value="ALDH_F7_AASADH"/>
    <property type="match status" value="1"/>
</dbReference>
<evidence type="ECO:0000256" key="2">
    <source>
        <dbReference type="ARBA" id="ARBA00011881"/>
    </source>
</evidence>
<proteinExistence type="inferred from homology"/>
<reference evidence="9 10" key="1">
    <citation type="submission" date="2020-08" db="EMBL/GenBank/DDBJ databases">
        <title>The Agave Microbiome: Exploring the role of microbial communities in plant adaptations to desert environments.</title>
        <authorList>
            <person name="Partida-Martinez L.P."/>
        </authorList>
    </citation>
    <scope>NUCLEOTIDE SEQUENCE [LARGE SCALE GENOMIC DNA]</scope>
    <source>
        <strain evidence="9 10">AS3.12</strain>
    </source>
</reference>
<dbReference type="PANTHER" id="PTHR43521:SF1">
    <property type="entry name" value="ALPHA-AMINOADIPIC SEMIALDEHYDE DEHYDROGENASE"/>
    <property type="match status" value="1"/>
</dbReference>
<dbReference type="RefSeq" id="WP_184655634.1">
    <property type="nucleotide sequence ID" value="NZ_JACHBU010000008.1"/>
</dbReference>
<dbReference type="SUPFAM" id="SSF53720">
    <property type="entry name" value="ALDH-like"/>
    <property type="match status" value="1"/>
</dbReference>
<dbReference type="FunFam" id="3.40.309.10:FF:000018">
    <property type="entry name" value="Alpha-aminoadipic semialdehyde dehydrogenase"/>
    <property type="match status" value="1"/>
</dbReference>
<keyword evidence="4" id="KW-0520">NAD</keyword>
<sequence length="513" mass="54685">MTLAKLDLVAEVDKIFADLGVTADQYKGGTLTVRSPITGTEIGKLPEVSADDARAAIDAAHQAFLEWRLVPAPKRGELIRLLGEELRAAKTSLGRLVSIEVGKVTSEGLGEVQEMIDICDFAVGLSRQLYGLTIATERSEHRMMETWHPLGPVGIISAFNFPVAVWSWNAALALVCGNSTIWKPSEKTPLTALATQAIFEKALSRYIADGGKAPQNLSTLLIGGRDIGEILVDHDKVPLVSATGSTRMGREVGPRLAKRFARSILELGGNNAAIVTQTADLDLTLRGVAFSAMGTAGQRCTTLRRLFVHDSVYDALVPRLAKAYQSVTIGSPLQDGNLVGPLIDQAAFDKMQAALEAAKAAGGTVVGGERVLDGEAADAYYVRPAIVEMPDQTGPVRDETFAPILYVIRYQDFDEAIALHNDVPQGLSSSIFTNDIREAEAFVSARGSDCGIANVNIGPSGAEIGGAFGGEKETGGGRESGSDAWRAYMRRATNTVNYGRTLPLAQGVKFDID</sequence>
<name>A0A7X0JMS0_9HYPH</name>
<dbReference type="Gene3D" id="3.40.605.10">
    <property type="entry name" value="Aldehyde Dehydrogenase, Chain A, domain 1"/>
    <property type="match status" value="1"/>
</dbReference>
<dbReference type="EMBL" id="JACHBU010000008">
    <property type="protein sequence ID" value="MBB6510464.1"/>
    <property type="molecule type" value="Genomic_DNA"/>
</dbReference>
<evidence type="ECO:0000313" key="9">
    <source>
        <dbReference type="EMBL" id="MBB6510464.1"/>
    </source>
</evidence>
<comment type="caution">
    <text evidence="9">The sequence shown here is derived from an EMBL/GenBank/DDBJ whole genome shotgun (WGS) entry which is preliminary data.</text>
</comment>
<dbReference type="PROSITE" id="PS00687">
    <property type="entry name" value="ALDEHYDE_DEHYDR_GLU"/>
    <property type="match status" value="1"/>
</dbReference>
<dbReference type="Pfam" id="PF00171">
    <property type="entry name" value="Aldedh"/>
    <property type="match status" value="1"/>
</dbReference>
<dbReference type="InterPro" id="IPR016163">
    <property type="entry name" value="Ald_DH_C"/>
</dbReference>
<protein>
    <recommendedName>
        <fullName evidence="5">aldehyde dehydrogenase (NAD(+))</fullName>
        <ecNumber evidence="5">1.2.1.3</ecNumber>
    </recommendedName>
</protein>
<comment type="subunit">
    <text evidence="2">Homotetramer.</text>
</comment>
<organism evidence="9 10">
    <name type="scientific">Rhizobium soli</name>
    <dbReference type="NCBI Taxonomy" id="424798"/>
    <lineage>
        <taxon>Bacteria</taxon>
        <taxon>Pseudomonadati</taxon>
        <taxon>Pseudomonadota</taxon>
        <taxon>Alphaproteobacteria</taxon>
        <taxon>Hyphomicrobiales</taxon>
        <taxon>Rhizobiaceae</taxon>
        <taxon>Rhizobium/Agrobacterium group</taxon>
        <taxon>Rhizobium</taxon>
    </lineage>
</organism>
<feature type="active site" evidence="6">
    <location>
        <position position="266"/>
    </location>
</feature>
<evidence type="ECO:0000256" key="1">
    <source>
        <dbReference type="ARBA" id="ARBA00009986"/>
    </source>
</evidence>
<dbReference type="PANTHER" id="PTHR43521">
    <property type="entry name" value="ALPHA-AMINOADIPIC SEMIALDEHYDE DEHYDROGENASE"/>
    <property type="match status" value="1"/>
</dbReference>
<evidence type="ECO:0000259" key="8">
    <source>
        <dbReference type="Pfam" id="PF00171"/>
    </source>
</evidence>
<dbReference type="Gene3D" id="3.40.309.10">
    <property type="entry name" value="Aldehyde Dehydrogenase, Chain A, domain 2"/>
    <property type="match status" value="1"/>
</dbReference>
<feature type="domain" description="Aldehyde dehydrogenase" evidence="8">
    <location>
        <begin position="29"/>
        <end position="491"/>
    </location>
</feature>
<evidence type="ECO:0000256" key="5">
    <source>
        <dbReference type="ARBA" id="ARBA00024226"/>
    </source>
</evidence>
<dbReference type="InterPro" id="IPR016161">
    <property type="entry name" value="Ald_DH/histidinol_DH"/>
</dbReference>
<evidence type="ECO:0000256" key="4">
    <source>
        <dbReference type="ARBA" id="ARBA00023027"/>
    </source>
</evidence>
<dbReference type="AlphaFoldDB" id="A0A7X0JMS0"/>
<dbReference type="GO" id="GO:0004029">
    <property type="term" value="F:aldehyde dehydrogenase (NAD+) activity"/>
    <property type="evidence" value="ECO:0007669"/>
    <property type="project" value="UniProtKB-EC"/>
</dbReference>
<evidence type="ECO:0000256" key="7">
    <source>
        <dbReference type="RuleBase" id="RU003345"/>
    </source>
</evidence>
<dbReference type="InterPro" id="IPR044638">
    <property type="entry name" value="ALDH7A1-like"/>
</dbReference>
<keyword evidence="10" id="KW-1185">Reference proteome</keyword>
<evidence type="ECO:0000256" key="6">
    <source>
        <dbReference type="PROSITE-ProRule" id="PRU10007"/>
    </source>
</evidence>
<evidence type="ECO:0000256" key="3">
    <source>
        <dbReference type="ARBA" id="ARBA00023002"/>
    </source>
</evidence>